<dbReference type="InterPro" id="IPR043141">
    <property type="entry name" value="Ribosomal_uL10-like_sf"/>
</dbReference>
<name>A0A851HA61_9MOLU</name>
<dbReference type="GO" id="GO:0006412">
    <property type="term" value="P:translation"/>
    <property type="evidence" value="ECO:0007669"/>
    <property type="project" value="UniProtKB-UniRule"/>
</dbReference>
<evidence type="ECO:0000256" key="4">
    <source>
        <dbReference type="ARBA" id="ARBA00035202"/>
    </source>
</evidence>
<dbReference type="RefSeq" id="WP_178734174.1">
    <property type="nucleotide sequence ID" value="NZ_JABUOH010000043.1"/>
</dbReference>
<dbReference type="InterPro" id="IPR022973">
    <property type="entry name" value="Ribosomal_uL10_bac"/>
</dbReference>
<keyword evidence="7" id="KW-1185">Reference proteome</keyword>
<dbReference type="GO" id="GO:0005840">
    <property type="term" value="C:ribosome"/>
    <property type="evidence" value="ECO:0007669"/>
    <property type="project" value="UniProtKB-KW"/>
</dbReference>
<dbReference type="HAMAP" id="MF_00362">
    <property type="entry name" value="Ribosomal_uL10"/>
    <property type="match status" value="1"/>
</dbReference>
<evidence type="ECO:0000256" key="1">
    <source>
        <dbReference type="ARBA" id="ARBA00008889"/>
    </source>
</evidence>
<dbReference type="EMBL" id="JABUOH010000043">
    <property type="protein sequence ID" value="NWN45777.1"/>
    <property type="molecule type" value="Genomic_DNA"/>
</dbReference>
<comment type="caution">
    <text evidence="6">The sequence shown here is derived from an EMBL/GenBank/DDBJ whole genome shotgun (WGS) entry which is preliminary data.</text>
</comment>
<comment type="subunit">
    <text evidence="5">Part of the ribosomal stalk of the 50S ribosomal subunit. The N-terminus interacts with L11 and the large rRNA to form the base of the stalk. The C-terminus forms an elongated spine to which L12 dimers bind in a sequential fashion forming a multimeric L10(L12)X complex.</text>
</comment>
<dbReference type="AlphaFoldDB" id="A0A851HA61"/>
<comment type="similarity">
    <text evidence="1 5">Belongs to the universal ribosomal protein uL10 family.</text>
</comment>
<dbReference type="InterPro" id="IPR047865">
    <property type="entry name" value="Ribosomal_uL10_bac_type"/>
</dbReference>
<comment type="function">
    <text evidence="5">Forms part of the ribosomal stalk, playing a central role in the interaction of the ribosome with GTP-bound translation factors.</text>
</comment>
<dbReference type="Pfam" id="PF00466">
    <property type="entry name" value="Ribosomal_L10"/>
    <property type="match status" value="1"/>
</dbReference>
<dbReference type="Proteomes" id="UP000568109">
    <property type="component" value="Unassembled WGS sequence"/>
</dbReference>
<dbReference type="Gene3D" id="3.30.70.1730">
    <property type="match status" value="1"/>
</dbReference>
<dbReference type="PANTHER" id="PTHR11560">
    <property type="entry name" value="39S RIBOSOMAL PROTEIN L10, MITOCHONDRIAL"/>
    <property type="match status" value="1"/>
</dbReference>
<evidence type="ECO:0000313" key="7">
    <source>
        <dbReference type="Proteomes" id="UP000568109"/>
    </source>
</evidence>
<sequence>MLRPVIEQKIENVNALTEKINKSKLVVLFEYKGLKVSDFTQLRVQLREFGSNVKLYSNNIIKRAFNSVDHEELADFKNSKALLFSEDDLISPLKALYDFSKTNKFVKISSGLVENKIYSVEMMHELATLPSREVLLTMLASGMLMPLKELSVGLDILSKKE</sequence>
<protein>
    <recommendedName>
        <fullName evidence="4 5">Large ribosomal subunit protein uL10</fullName>
    </recommendedName>
</protein>
<keyword evidence="5" id="KW-0694">RNA-binding</keyword>
<evidence type="ECO:0000256" key="5">
    <source>
        <dbReference type="HAMAP-Rule" id="MF_00362"/>
    </source>
</evidence>
<reference evidence="6 7" key="1">
    <citation type="submission" date="2020-06" db="EMBL/GenBank/DDBJ databases">
        <title>Draft genome sequence of Candidatus Phytoplasma pruni (X-disease group, subgroup 16SrIII-B) strain ChTDIII from Argentina.</title>
        <authorList>
            <person name="Fernandez F.D."/>
            <person name="Zuebert C."/>
            <person name="Huettel B."/>
            <person name="Kube M."/>
            <person name="Conci L.R."/>
        </authorList>
    </citation>
    <scope>NUCLEOTIDE SEQUENCE [LARGE SCALE GENOMIC DNA]</scope>
    <source>
        <strain evidence="6 7">ChTDIII</strain>
    </source>
</reference>
<dbReference type="InterPro" id="IPR001790">
    <property type="entry name" value="Ribosomal_uL10"/>
</dbReference>
<dbReference type="NCBIfam" id="NF000955">
    <property type="entry name" value="PRK00099.1-1"/>
    <property type="match status" value="1"/>
</dbReference>
<keyword evidence="3 5" id="KW-0687">Ribonucleoprotein</keyword>
<proteinExistence type="inferred from homology"/>
<keyword evidence="5" id="KW-0699">rRNA-binding</keyword>
<evidence type="ECO:0000256" key="2">
    <source>
        <dbReference type="ARBA" id="ARBA00022980"/>
    </source>
</evidence>
<evidence type="ECO:0000313" key="6">
    <source>
        <dbReference type="EMBL" id="NWN45777.1"/>
    </source>
</evidence>
<keyword evidence="2 5" id="KW-0689">Ribosomal protein</keyword>
<accession>A0A851HA61</accession>
<gene>
    <name evidence="5" type="primary">rplJ</name>
    <name evidence="6" type="ORF">HR065_01590</name>
</gene>
<evidence type="ECO:0000256" key="3">
    <source>
        <dbReference type="ARBA" id="ARBA00023274"/>
    </source>
</evidence>
<dbReference type="CDD" id="cd05797">
    <property type="entry name" value="Ribosomal_L10"/>
    <property type="match status" value="1"/>
</dbReference>
<dbReference type="GO" id="GO:1990904">
    <property type="term" value="C:ribonucleoprotein complex"/>
    <property type="evidence" value="ECO:0007669"/>
    <property type="project" value="UniProtKB-KW"/>
</dbReference>
<dbReference type="GO" id="GO:0070180">
    <property type="term" value="F:large ribosomal subunit rRNA binding"/>
    <property type="evidence" value="ECO:0007669"/>
    <property type="project" value="UniProtKB-UniRule"/>
</dbReference>
<organism evidence="6 7">
    <name type="scientific">Candidatus Phytoplasma pruni</name>
    <dbReference type="NCBI Taxonomy" id="479893"/>
    <lineage>
        <taxon>Bacteria</taxon>
        <taxon>Bacillati</taxon>
        <taxon>Mycoplasmatota</taxon>
        <taxon>Mollicutes</taxon>
        <taxon>Acholeplasmatales</taxon>
        <taxon>Acholeplasmataceae</taxon>
        <taxon>Candidatus Phytoplasma</taxon>
        <taxon>16SrIII (X-disease group)</taxon>
    </lineage>
</organism>
<dbReference type="SUPFAM" id="SSF160369">
    <property type="entry name" value="Ribosomal protein L10-like"/>
    <property type="match status" value="1"/>
</dbReference>